<reference evidence="1 2" key="1">
    <citation type="journal article" date="2011" name="J. Bacteriol.">
        <title>Complete genome sequence of the polycyclic aromatic hydrocarbon-degrading bacterium Alteromonas sp. strain SN2.</title>
        <authorList>
            <person name="Jin H.M."/>
            <person name="Jeong H."/>
            <person name="Moon E.J."/>
            <person name="Math R.K."/>
            <person name="Lee K."/>
            <person name="Kim H.J."/>
            <person name="Jeon C.O."/>
            <person name="Oh T.K."/>
            <person name="Kim J.F."/>
        </authorList>
    </citation>
    <scope>NUCLEOTIDE SEQUENCE [LARGE SCALE GENOMIC DNA]</scope>
    <source>
        <strain evidence="2">JCM 17741 / KACC 18427 / KCTC 11700BP / SN2</strain>
    </source>
</reference>
<organism evidence="1 2">
    <name type="scientific">Alteromonas naphthalenivorans</name>
    <dbReference type="NCBI Taxonomy" id="715451"/>
    <lineage>
        <taxon>Bacteria</taxon>
        <taxon>Pseudomonadati</taxon>
        <taxon>Pseudomonadota</taxon>
        <taxon>Gammaproteobacteria</taxon>
        <taxon>Alteromonadales</taxon>
        <taxon>Alteromonadaceae</taxon>
        <taxon>Alteromonas/Salinimonas group</taxon>
        <taxon>Alteromonas</taxon>
    </lineage>
</organism>
<name>F5ZFS2_ALTNA</name>
<dbReference type="KEGG" id="alt:ambt_19360"/>
<evidence type="ECO:0000313" key="2">
    <source>
        <dbReference type="Proteomes" id="UP000000683"/>
    </source>
</evidence>
<protein>
    <submittedName>
        <fullName evidence="1">Uncharacterized protein</fullName>
    </submittedName>
</protein>
<accession>F5ZFS2</accession>
<evidence type="ECO:0000313" key="1">
    <source>
        <dbReference type="EMBL" id="AEF05363.1"/>
    </source>
</evidence>
<dbReference type="Proteomes" id="UP000000683">
    <property type="component" value="Chromosome"/>
</dbReference>
<proteinExistence type="predicted"/>
<dbReference type="EMBL" id="CP002339">
    <property type="protein sequence ID" value="AEF05363.1"/>
    <property type="molecule type" value="Genomic_DNA"/>
</dbReference>
<sequence>MSLINAAPVYFAYKKCLITLVASFIMRRSFAADCNYCGWSLNLKLRMVFGFGPNSDTASY</sequence>
<keyword evidence="2" id="KW-1185">Reference proteome</keyword>
<dbReference type="HOGENOM" id="CLU_2930922_0_0_6"/>
<dbReference type="AlphaFoldDB" id="F5ZFS2"/>
<gene>
    <name evidence="1" type="ordered locus">ambt_19360</name>
</gene>